<organism evidence="2 3">
    <name type="scientific">Mizuhopecten yessoensis</name>
    <name type="common">Japanese scallop</name>
    <name type="synonym">Patinopecten yessoensis</name>
    <dbReference type="NCBI Taxonomy" id="6573"/>
    <lineage>
        <taxon>Eukaryota</taxon>
        <taxon>Metazoa</taxon>
        <taxon>Spiralia</taxon>
        <taxon>Lophotrochozoa</taxon>
        <taxon>Mollusca</taxon>
        <taxon>Bivalvia</taxon>
        <taxon>Autobranchia</taxon>
        <taxon>Pteriomorphia</taxon>
        <taxon>Pectinida</taxon>
        <taxon>Pectinoidea</taxon>
        <taxon>Pectinidae</taxon>
        <taxon>Mizuhopecten</taxon>
    </lineage>
</organism>
<evidence type="ECO:0000313" key="2">
    <source>
        <dbReference type="EMBL" id="OWF39287.1"/>
    </source>
</evidence>
<accession>A0A210PS07</accession>
<feature type="region of interest" description="Disordered" evidence="1">
    <location>
        <begin position="1"/>
        <end position="26"/>
    </location>
</feature>
<protein>
    <submittedName>
        <fullName evidence="2">Uncharacterized protein</fullName>
    </submittedName>
</protein>
<comment type="caution">
    <text evidence="2">The sequence shown here is derived from an EMBL/GenBank/DDBJ whole genome shotgun (WGS) entry which is preliminary data.</text>
</comment>
<gene>
    <name evidence="2" type="ORF">KP79_PYT22707</name>
</gene>
<evidence type="ECO:0000313" key="3">
    <source>
        <dbReference type="Proteomes" id="UP000242188"/>
    </source>
</evidence>
<reference evidence="2 3" key="1">
    <citation type="journal article" date="2017" name="Nat. Ecol. Evol.">
        <title>Scallop genome provides insights into evolution of bilaterian karyotype and development.</title>
        <authorList>
            <person name="Wang S."/>
            <person name="Zhang J."/>
            <person name="Jiao W."/>
            <person name="Li J."/>
            <person name="Xun X."/>
            <person name="Sun Y."/>
            <person name="Guo X."/>
            <person name="Huan P."/>
            <person name="Dong B."/>
            <person name="Zhang L."/>
            <person name="Hu X."/>
            <person name="Sun X."/>
            <person name="Wang J."/>
            <person name="Zhao C."/>
            <person name="Wang Y."/>
            <person name="Wang D."/>
            <person name="Huang X."/>
            <person name="Wang R."/>
            <person name="Lv J."/>
            <person name="Li Y."/>
            <person name="Zhang Z."/>
            <person name="Liu B."/>
            <person name="Lu W."/>
            <person name="Hui Y."/>
            <person name="Liang J."/>
            <person name="Zhou Z."/>
            <person name="Hou R."/>
            <person name="Li X."/>
            <person name="Liu Y."/>
            <person name="Li H."/>
            <person name="Ning X."/>
            <person name="Lin Y."/>
            <person name="Zhao L."/>
            <person name="Xing Q."/>
            <person name="Dou J."/>
            <person name="Li Y."/>
            <person name="Mao J."/>
            <person name="Guo H."/>
            <person name="Dou H."/>
            <person name="Li T."/>
            <person name="Mu C."/>
            <person name="Jiang W."/>
            <person name="Fu Q."/>
            <person name="Fu X."/>
            <person name="Miao Y."/>
            <person name="Liu J."/>
            <person name="Yu Q."/>
            <person name="Li R."/>
            <person name="Liao H."/>
            <person name="Li X."/>
            <person name="Kong Y."/>
            <person name="Jiang Z."/>
            <person name="Chourrout D."/>
            <person name="Li R."/>
            <person name="Bao Z."/>
        </authorList>
    </citation>
    <scope>NUCLEOTIDE SEQUENCE [LARGE SCALE GENOMIC DNA]</scope>
    <source>
        <strain evidence="2 3">PY_sf001</strain>
    </source>
</reference>
<keyword evidence="3" id="KW-1185">Reference proteome</keyword>
<proteinExistence type="predicted"/>
<sequence length="109" mass="13040">MGNIEDTDDYIPDIEEEQEDEDSDELNEVYAKRKRPQPCQRQKWLAEEEEELKDLFQRDCAINKLPGQKRIEEMMKKSLENKGSIHQRKRDTIKKKLSNMMIKRGKSQN</sequence>
<name>A0A210PS07_MIZYE</name>
<dbReference type="Proteomes" id="UP000242188">
    <property type="component" value="Unassembled WGS sequence"/>
</dbReference>
<evidence type="ECO:0000256" key="1">
    <source>
        <dbReference type="SAM" id="MobiDB-lite"/>
    </source>
</evidence>
<dbReference type="AlphaFoldDB" id="A0A210PS07"/>
<dbReference type="EMBL" id="NEDP02005532">
    <property type="protein sequence ID" value="OWF39287.1"/>
    <property type="molecule type" value="Genomic_DNA"/>
</dbReference>